<keyword evidence="3" id="KW-1185">Reference proteome</keyword>
<reference evidence="2" key="1">
    <citation type="submission" date="2020-03" db="EMBL/GenBank/DDBJ databases">
        <authorList>
            <person name="Weist P."/>
        </authorList>
    </citation>
    <scope>NUCLEOTIDE SEQUENCE</scope>
</reference>
<feature type="compositionally biased region" description="Basic residues" evidence="1">
    <location>
        <begin position="184"/>
        <end position="197"/>
    </location>
</feature>
<evidence type="ECO:0000256" key="1">
    <source>
        <dbReference type="SAM" id="MobiDB-lite"/>
    </source>
</evidence>
<name>A0A9N7YE63_PLEPL</name>
<comment type="caution">
    <text evidence="2">The sequence shown here is derived from an EMBL/GenBank/DDBJ whole genome shotgun (WGS) entry which is preliminary data.</text>
</comment>
<dbReference type="EMBL" id="CADEAL010000579">
    <property type="protein sequence ID" value="CAB1422371.1"/>
    <property type="molecule type" value="Genomic_DNA"/>
</dbReference>
<evidence type="ECO:0000313" key="2">
    <source>
        <dbReference type="EMBL" id="CAB1422371.1"/>
    </source>
</evidence>
<dbReference type="Proteomes" id="UP001153269">
    <property type="component" value="Unassembled WGS sequence"/>
</dbReference>
<gene>
    <name evidence="2" type="ORF">PLEPLA_LOCUS10286</name>
</gene>
<feature type="region of interest" description="Disordered" evidence="1">
    <location>
        <begin position="157"/>
        <end position="205"/>
    </location>
</feature>
<accession>A0A9N7YE63</accession>
<sequence length="205" mass="23611">MEQLLSHGESPLGVPEVSQRGKHHLDLKPDQWTLPEELEKVLKPFEQATVFLGGEAYVTVSALRPLHLTLVSTRGQFLSSESKSNFRLLDFRPNKVRRDSISRQVLRRMGFKKEVWAQTPRSSHGGDSGLEEEGGEVQRNELLMYFGERSIARDKSPFQWRKENSGHMETHGLREIEEIGGVRGRGRGREKVRRREKRREGGREK</sequence>
<dbReference type="AlphaFoldDB" id="A0A9N7YE63"/>
<evidence type="ECO:0000313" key="3">
    <source>
        <dbReference type="Proteomes" id="UP001153269"/>
    </source>
</evidence>
<feature type="compositionally biased region" description="Basic and acidic residues" evidence="1">
    <location>
        <begin position="157"/>
        <end position="177"/>
    </location>
</feature>
<feature type="region of interest" description="Disordered" evidence="1">
    <location>
        <begin position="1"/>
        <end position="20"/>
    </location>
</feature>
<protein>
    <submittedName>
        <fullName evidence="2">Uncharacterized protein</fullName>
    </submittedName>
</protein>
<proteinExistence type="predicted"/>
<organism evidence="2 3">
    <name type="scientific">Pleuronectes platessa</name>
    <name type="common">European plaice</name>
    <dbReference type="NCBI Taxonomy" id="8262"/>
    <lineage>
        <taxon>Eukaryota</taxon>
        <taxon>Metazoa</taxon>
        <taxon>Chordata</taxon>
        <taxon>Craniata</taxon>
        <taxon>Vertebrata</taxon>
        <taxon>Euteleostomi</taxon>
        <taxon>Actinopterygii</taxon>
        <taxon>Neopterygii</taxon>
        <taxon>Teleostei</taxon>
        <taxon>Neoteleostei</taxon>
        <taxon>Acanthomorphata</taxon>
        <taxon>Carangaria</taxon>
        <taxon>Pleuronectiformes</taxon>
        <taxon>Pleuronectoidei</taxon>
        <taxon>Pleuronectidae</taxon>
        <taxon>Pleuronectes</taxon>
    </lineage>
</organism>